<protein>
    <recommendedName>
        <fullName evidence="5">Enterobactin synthase component D</fullName>
    </recommendedName>
    <alternativeName>
        <fullName evidence="8">4'-phosphopantetheinyl transferase EntD</fullName>
    </alternativeName>
    <alternativeName>
        <fullName evidence="9">Enterochelin synthase D</fullName>
    </alternativeName>
</protein>
<evidence type="ECO:0000313" key="17">
    <source>
        <dbReference type="Proteomes" id="UP000477739"/>
    </source>
</evidence>
<dbReference type="GO" id="GO:0000287">
    <property type="term" value="F:magnesium ion binding"/>
    <property type="evidence" value="ECO:0007669"/>
    <property type="project" value="InterPro"/>
</dbReference>
<evidence type="ECO:0000256" key="3">
    <source>
        <dbReference type="ARBA" id="ARBA00008342"/>
    </source>
</evidence>
<dbReference type="InterPro" id="IPR008278">
    <property type="entry name" value="4-PPantetheinyl_Trfase_dom"/>
</dbReference>
<evidence type="ECO:0000256" key="5">
    <source>
        <dbReference type="ARBA" id="ARBA00019087"/>
    </source>
</evidence>
<keyword evidence="13" id="KW-0479">Metal-binding</keyword>
<dbReference type="GO" id="GO:0016874">
    <property type="term" value="F:ligase activity"/>
    <property type="evidence" value="ECO:0007669"/>
    <property type="project" value="UniProtKB-KW"/>
</dbReference>
<dbReference type="EMBL" id="WMJZ01000001">
    <property type="protein sequence ID" value="MTH44839.1"/>
    <property type="molecule type" value="Genomic_DNA"/>
</dbReference>
<feature type="binding site" evidence="13">
    <location>
        <position position="108"/>
    </location>
    <ligand>
        <name>Mg(2+)</name>
        <dbReference type="ChEBI" id="CHEBI:18420"/>
    </ligand>
</feature>
<dbReference type="GO" id="GO:0009366">
    <property type="term" value="C:enterobactin synthetase complex"/>
    <property type="evidence" value="ECO:0007669"/>
    <property type="project" value="InterPro"/>
</dbReference>
<keyword evidence="16" id="KW-0436">Ligase</keyword>
<dbReference type="GO" id="GO:0005886">
    <property type="term" value="C:plasma membrane"/>
    <property type="evidence" value="ECO:0007669"/>
    <property type="project" value="TreeGrafter"/>
</dbReference>
<organism evidence="16 17">
    <name type="scientific">Intestinirhabdus alba</name>
    <dbReference type="NCBI Taxonomy" id="2899544"/>
    <lineage>
        <taxon>Bacteria</taxon>
        <taxon>Pseudomonadati</taxon>
        <taxon>Pseudomonadota</taxon>
        <taxon>Gammaproteobacteria</taxon>
        <taxon>Enterobacterales</taxon>
        <taxon>Enterobacteriaceae</taxon>
        <taxon>Intestinirhabdus</taxon>
    </lineage>
</organism>
<keyword evidence="13" id="KW-0460">Magnesium</keyword>
<dbReference type="PRINTS" id="PR01399">
    <property type="entry name" value="ENTSNTHTASED"/>
</dbReference>
<name>A0A6L6IDZ4_9ENTR</name>
<proteinExistence type="inferred from homology"/>
<feature type="domain" description="4'-phosphopantetheinyl transferase" evidence="14">
    <location>
        <begin position="103"/>
        <end position="198"/>
    </location>
</feature>
<feature type="binding site" evidence="12">
    <location>
        <position position="54"/>
    </location>
    <ligand>
        <name>CoA</name>
        <dbReference type="ChEBI" id="CHEBI:57287"/>
    </ligand>
</feature>
<feature type="binding site" evidence="12">
    <location>
        <position position="152"/>
    </location>
    <ligand>
        <name>CoA</name>
        <dbReference type="ChEBI" id="CHEBI:57287"/>
    </ligand>
</feature>
<dbReference type="NCBIfam" id="NF007604">
    <property type="entry name" value="PRK10251.1"/>
    <property type="match status" value="1"/>
</dbReference>
<dbReference type="InterPro" id="IPR037143">
    <property type="entry name" value="4-PPantetheinyl_Trfase_dom_sf"/>
</dbReference>
<evidence type="ECO:0000256" key="1">
    <source>
        <dbReference type="ARBA" id="ARBA00003937"/>
    </source>
</evidence>
<feature type="binding site" evidence="13">
    <location>
        <position position="107"/>
    </location>
    <ligand>
        <name>Mg(2+)</name>
        <dbReference type="ChEBI" id="CHEBI:18420"/>
    </ligand>
</feature>
<feature type="binding site" evidence="13">
    <location>
        <position position="109"/>
    </location>
    <ligand>
        <name>Mg(2+)</name>
        <dbReference type="ChEBI" id="CHEBI:18420"/>
    </ligand>
</feature>
<dbReference type="PANTHER" id="PTHR38096">
    <property type="entry name" value="ENTEROBACTIN SYNTHASE COMPONENT D"/>
    <property type="match status" value="1"/>
</dbReference>
<keyword evidence="6" id="KW-0808">Transferase</keyword>
<evidence type="ECO:0000256" key="2">
    <source>
        <dbReference type="ARBA" id="ARBA00004993"/>
    </source>
</evidence>
<comment type="similarity">
    <text evidence="3">Belongs to the P-Pant transferase superfamily. EntD family.</text>
</comment>
<evidence type="ECO:0000256" key="12">
    <source>
        <dbReference type="PIRSR" id="PIRSR603542-1"/>
    </source>
</evidence>
<gene>
    <name evidence="16" type="primary">entD</name>
    <name evidence="16" type="ORF">GJV78_00845</name>
</gene>
<dbReference type="Pfam" id="PF01648">
    <property type="entry name" value="ACPS"/>
    <property type="match status" value="1"/>
</dbReference>
<evidence type="ECO:0000256" key="6">
    <source>
        <dbReference type="ARBA" id="ARBA00022679"/>
    </source>
</evidence>
<dbReference type="RefSeq" id="WP_155106673.1">
    <property type="nucleotide sequence ID" value="NZ_WMJZ01000001.1"/>
</dbReference>
<evidence type="ECO:0000256" key="7">
    <source>
        <dbReference type="ARBA" id="ARBA00023191"/>
    </source>
</evidence>
<feature type="binding site" evidence="12">
    <location>
        <position position="156"/>
    </location>
    <ligand>
        <name>CoA</name>
        <dbReference type="ChEBI" id="CHEBI:57287"/>
    </ligand>
</feature>
<evidence type="ECO:0000256" key="9">
    <source>
        <dbReference type="ARBA" id="ARBA00031996"/>
    </source>
</evidence>
<dbReference type="OrthoDB" id="8210607at2"/>
<dbReference type="UniPathway" id="UPA00017"/>
<reference evidence="16 17" key="1">
    <citation type="submission" date="2019-11" db="EMBL/GenBank/DDBJ databases">
        <title>Escherichia alba sp. nov. isolated from the gut of plastic-eating superworms Zophobas atratus.</title>
        <authorList>
            <person name="Yang Y."/>
        </authorList>
    </citation>
    <scope>NUCLEOTIDE SEQUENCE [LARGE SCALE GENOMIC DNA]</scope>
    <source>
        <strain evidence="17">BIT-B35</strain>
    </source>
</reference>
<comment type="catalytic activity">
    <reaction evidence="10">
        <text>apo-[aryl-carrier protein] + CoA = holo-[aryl-carrier protein] + adenosine 3',5'-bisphosphate + H(+)</text>
        <dbReference type="Rhea" id="RHEA:48404"/>
        <dbReference type="Rhea" id="RHEA-COMP:15903"/>
        <dbReference type="Rhea" id="RHEA-COMP:17557"/>
        <dbReference type="ChEBI" id="CHEBI:15378"/>
        <dbReference type="ChEBI" id="CHEBI:29999"/>
        <dbReference type="ChEBI" id="CHEBI:57287"/>
        <dbReference type="ChEBI" id="CHEBI:58343"/>
        <dbReference type="ChEBI" id="CHEBI:64479"/>
    </reaction>
</comment>
<feature type="binding site" evidence="12">
    <location>
        <begin position="89"/>
        <end position="90"/>
    </location>
    <ligand>
        <name>CoA</name>
        <dbReference type="ChEBI" id="CHEBI:57287"/>
    </ligand>
</feature>
<feature type="binding site" evidence="12">
    <location>
        <position position="46"/>
    </location>
    <ligand>
        <name>CoA</name>
        <dbReference type="ChEBI" id="CHEBI:57287"/>
    </ligand>
</feature>
<keyword evidence="17" id="KW-1185">Reference proteome</keyword>
<dbReference type="SUPFAM" id="SSF56214">
    <property type="entry name" value="4'-phosphopantetheinyl transferase"/>
    <property type="match status" value="1"/>
</dbReference>
<comment type="cofactor">
    <cofactor evidence="13">
        <name>Mg(2+)</name>
        <dbReference type="ChEBI" id="CHEBI:18420"/>
    </cofactor>
</comment>
<dbReference type="Gene3D" id="3.90.470.20">
    <property type="entry name" value="4'-phosphopantetheinyl transferase domain"/>
    <property type="match status" value="1"/>
</dbReference>
<dbReference type="InterPro" id="IPR003542">
    <property type="entry name" value="Enbac_synth_compD-like"/>
</dbReference>
<comment type="function">
    <text evidence="1">Involved in the biosynthesis of the siderophore enterobactin (enterochelin), which is a macrocyclic trimeric lactone of N-(2,3-dihydroxybenzoyl)-serine. The serine trilactone serves as a scaffolding for the three catechol functionalities that provide hexadentate coordination for the tightly ligated iron(2+) atoms. Plays an essential role in the assembly of the enterobactin by catalyzing the transfer of the 4'-phosphopantetheine (Ppant) moiety from coenzyme A to the apo-domains of both EntB (ArCP domain) and EntF (PCP domain) to yield their holo-forms which make them competent for the activation of 2,3-dihydroxybenzoate (DHB) and L-serine, respectively.</text>
</comment>
<accession>A0A6L6IDZ4</accession>
<dbReference type="Pfam" id="PF17837">
    <property type="entry name" value="4PPT_N"/>
    <property type="match status" value="1"/>
</dbReference>
<keyword evidence="7" id="KW-0259">Enterobactin biosynthesis</keyword>
<evidence type="ECO:0000256" key="13">
    <source>
        <dbReference type="PIRSR" id="PIRSR603542-2"/>
    </source>
</evidence>
<feature type="domain" description="4'-phosphopantetheinyl transferase N-terminal" evidence="15">
    <location>
        <begin position="38"/>
        <end position="100"/>
    </location>
</feature>
<evidence type="ECO:0000256" key="10">
    <source>
        <dbReference type="ARBA" id="ARBA00049176"/>
    </source>
</evidence>
<evidence type="ECO:0000256" key="8">
    <source>
        <dbReference type="ARBA" id="ARBA00029894"/>
    </source>
</evidence>
<comment type="subunit">
    <text evidence="4">EntB, EntD, EntE, and EntF form a multienzyme complex called enterobactin synthase.</text>
</comment>
<dbReference type="GO" id="GO:0008897">
    <property type="term" value="F:holo-[acyl-carrier-protein] synthase activity"/>
    <property type="evidence" value="ECO:0007669"/>
    <property type="project" value="InterPro"/>
</dbReference>
<dbReference type="GO" id="GO:0009239">
    <property type="term" value="P:enterobactin biosynthetic process"/>
    <property type="evidence" value="ECO:0007669"/>
    <property type="project" value="UniProtKB-UniPathway"/>
</dbReference>
<comment type="pathway">
    <text evidence="2">Siderophore biosynthesis; enterobactin biosynthesis.</text>
</comment>
<feature type="binding site" evidence="12">
    <location>
        <position position="107"/>
    </location>
    <ligand>
        <name>CoA</name>
        <dbReference type="ChEBI" id="CHEBI:57287"/>
    </ligand>
</feature>
<evidence type="ECO:0000256" key="4">
    <source>
        <dbReference type="ARBA" id="ARBA00011503"/>
    </source>
</evidence>
<dbReference type="AlphaFoldDB" id="A0A6L6IDZ4"/>
<comment type="caution">
    <text evidence="16">The sequence shown here is derived from an EMBL/GenBank/DDBJ whole genome shotgun (WGS) entry which is preliminary data.</text>
</comment>
<dbReference type="PANTHER" id="PTHR38096:SF1">
    <property type="entry name" value="ENTEROBACTIN SYNTHASE COMPONENT D"/>
    <property type="match status" value="1"/>
</dbReference>
<dbReference type="InterPro" id="IPR041354">
    <property type="entry name" value="4PPT_N"/>
</dbReference>
<evidence type="ECO:0000256" key="11">
    <source>
        <dbReference type="ARBA" id="ARBA00049191"/>
    </source>
</evidence>
<dbReference type="Proteomes" id="UP000477739">
    <property type="component" value="Unassembled WGS sequence"/>
</dbReference>
<evidence type="ECO:0000313" key="16">
    <source>
        <dbReference type="EMBL" id="MTH44839.1"/>
    </source>
</evidence>
<evidence type="ECO:0000259" key="15">
    <source>
        <dbReference type="Pfam" id="PF17837"/>
    </source>
</evidence>
<sequence>MQTIHSTLFFAGRRLHVVDFDPLSVEDRDLLWLPHASRLASAGCKRKAEHLAGRIAAVHALREFGHKAVPAVGERRQPLWPAGLFGSISHCATTALAVVSARPVGVDIEAIFTPAQARELESSIITAAERRMLAQSGLPTALALTLAFSAKESAFKAAPLRQQEGMGFTDFQLVAMRSDALVLRSDTAAYQVSWRRCTGRVVTLAVSSEADGAASR</sequence>
<evidence type="ECO:0000259" key="14">
    <source>
        <dbReference type="Pfam" id="PF01648"/>
    </source>
</evidence>
<comment type="catalytic activity">
    <reaction evidence="11">
        <text>apo-[peptidyl-carrier protein] + CoA = holo-[peptidyl-carrier protein] + adenosine 3',5'-bisphosphate + H(+)</text>
        <dbReference type="Rhea" id="RHEA:46228"/>
        <dbReference type="Rhea" id="RHEA-COMP:11479"/>
        <dbReference type="Rhea" id="RHEA-COMP:11480"/>
        <dbReference type="ChEBI" id="CHEBI:15378"/>
        <dbReference type="ChEBI" id="CHEBI:29999"/>
        <dbReference type="ChEBI" id="CHEBI:57287"/>
        <dbReference type="ChEBI" id="CHEBI:58343"/>
        <dbReference type="ChEBI" id="CHEBI:64479"/>
    </reaction>
</comment>